<organism evidence="2 3">
    <name type="scientific">Diaporthe vaccinii</name>
    <dbReference type="NCBI Taxonomy" id="105482"/>
    <lineage>
        <taxon>Eukaryota</taxon>
        <taxon>Fungi</taxon>
        <taxon>Dikarya</taxon>
        <taxon>Ascomycota</taxon>
        <taxon>Pezizomycotina</taxon>
        <taxon>Sordariomycetes</taxon>
        <taxon>Sordariomycetidae</taxon>
        <taxon>Diaporthales</taxon>
        <taxon>Diaporthaceae</taxon>
        <taxon>Diaporthe</taxon>
        <taxon>Diaporthe eres species complex</taxon>
    </lineage>
</organism>
<dbReference type="EMBL" id="JBAWTH010000001">
    <property type="protein sequence ID" value="KAL2293215.1"/>
    <property type="molecule type" value="Genomic_DNA"/>
</dbReference>
<evidence type="ECO:0000313" key="3">
    <source>
        <dbReference type="Proteomes" id="UP001600888"/>
    </source>
</evidence>
<accession>A0ABR4FFD3</accession>
<keyword evidence="1" id="KW-0732">Signal</keyword>
<sequence>MHMITGIILYLLLIFVGIRRSLPDTPPLRHPASLLVNVRKTRSCRHLLAFYCHVLETVVAVAHDAATVRVWFGSASQETVPLDETLIYL</sequence>
<proteinExistence type="predicted"/>
<gene>
    <name evidence="2" type="ORF">FJTKL_05180</name>
</gene>
<protein>
    <recommendedName>
        <fullName evidence="4">Secreted protein</fullName>
    </recommendedName>
</protein>
<evidence type="ECO:0008006" key="4">
    <source>
        <dbReference type="Google" id="ProtNLM"/>
    </source>
</evidence>
<dbReference type="Proteomes" id="UP001600888">
    <property type="component" value="Unassembled WGS sequence"/>
</dbReference>
<name>A0ABR4FFD3_9PEZI</name>
<feature type="chain" id="PRO_5046265674" description="Secreted protein" evidence="1">
    <location>
        <begin position="24"/>
        <end position="89"/>
    </location>
</feature>
<keyword evidence="3" id="KW-1185">Reference proteome</keyword>
<evidence type="ECO:0000256" key="1">
    <source>
        <dbReference type="SAM" id="SignalP"/>
    </source>
</evidence>
<reference evidence="2 3" key="1">
    <citation type="submission" date="2024-03" db="EMBL/GenBank/DDBJ databases">
        <title>A high-quality draft genome sequence of Diaporthe vaccinii, a causative agent of upright dieback and viscid rot disease in cranberry plants.</title>
        <authorList>
            <person name="Sarrasin M."/>
            <person name="Lang B.F."/>
            <person name="Burger G."/>
        </authorList>
    </citation>
    <scope>NUCLEOTIDE SEQUENCE [LARGE SCALE GENOMIC DNA]</scope>
    <source>
        <strain evidence="2 3">IS7</strain>
    </source>
</reference>
<feature type="signal peptide" evidence="1">
    <location>
        <begin position="1"/>
        <end position="23"/>
    </location>
</feature>
<evidence type="ECO:0000313" key="2">
    <source>
        <dbReference type="EMBL" id="KAL2293215.1"/>
    </source>
</evidence>
<comment type="caution">
    <text evidence="2">The sequence shown here is derived from an EMBL/GenBank/DDBJ whole genome shotgun (WGS) entry which is preliminary data.</text>
</comment>